<feature type="compositionally biased region" description="Low complexity" evidence="1">
    <location>
        <begin position="7"/>
        <end position="20"/>
    </location>
</feature>
<feature type="region of interest" description="Disordered" evidence="1">
    <location>
        <begin position="1"/>
        <end position="127"/>
    </location>
</feature>
<feature type="compositionally biased region" description="Basic residues" evidence="1">
    <location>
        <begin position="26"/>
        <end position="42"/>
    </location>
</feature>
<feature type="region of interest" description="Disordered" evidence="1">
    <location>
        <begin position="139"/>
        <end position="204"/>
    </location>
</feature>
<sequence length="277" mass="29910">MARQWTPRSPNSSRSSRPSSTAARTHPPHKPKLRSRHPPHPNRQHEPARPHRGSRYARPLPPPAKTLPPQAHPPAQAQHHQHKQPPPPRRRAGPKPWRRPSSRRRRRAGRRSIWPSIATGWAGSGTPCTATAGCATARTSGTTFGSACASSRTRPSSARRPTGGASGTRTWPATGRECPAARTYGSAATARSSRAPSSSRPCPSWMRTLTRSSGAARRMSADGGSGRAWVLLTKARRLGLPSPPPPALDNGLFGPVGLVVTFFMRDSAGSRLISMFY</sequence>
<dbReference type="STRING" id="644358.A0A0C4DK41"/>
<keyword evidence="4" id="KW-1185">Reference proteome</keyword>
<feature type="compositionally biased region" description="Low complexity" evidence="1">
    <location>
        <begin position="180"/>
        <end position="204"/>
    </location>
</feature>
<protein>
    <submittedName>
        <fullName evidence="2 3">Uncharacterized protein</fullName>
    </submittedName>
</protein>
<dbReference type="Proteomes" id="UP000011715">
    <property type="component" value="Unassembled WGS sequence"/>
</dbReference>
<reference evidence="3" key="4">
    <citation type="journal article" date="2015" name="G3 (Bethesda)">
        <title>Genome sequences of three phytopathogenic species of the Magnaporthaceae family of fungi.</title>
        <authorList>
            <person name="Okagaki L.H."/>
            <person name="Nunes C.C."/>
            <person name="Sailsbery J."/>
            <person name="Clay B."/>
            <person name="Brown D."/>
            <person name="John T."/>
            <person name="Oh Y."/>
            <person name="Young N."/>
            <person name="Fitzgerald M."/>
            <person name="Haas B.J."/>
            <person name="Zeng Q."/>
            <person name="Young S."/>
            <person name="Adiconis X."/>
            <person name="Fan L."/>
            <person name="Levin J.Z."/>
            <person name="Mitchell T.K."/>
            <person name="Okubara P.A."/>
            <person name="Farman M.L."/>
            <person name="Kohn L.M."/>
            <person name="Birren B."/>
            <person name="Ma L.-J."/>
            <person name="Dean R.A."/>
        </authorList>
    </citation>
    <scope>NUCLEOTIDE SEQUENCE</scope>
    <source>
        <strain evidence="3">ATCC 64411 / 73-15</strain>
    </source>
</reference>
<proteinExistence type="predicted"/>
<reference evidence="2" key="2">
    <citation type="submission" date="2010-05" db="EMBL/GenBank/DDBJ databases">
        <title>The Genome Sequence of Magnaporthe poae strain ATCC 64411.</title>
        <authorList>
            <consortium name="The Broad Institute Genome Sequencing Platform"/>
            <consortium name="Broad Institute Genome Sequencing Center for Infectious Disease"/>
            <person name="Ma L.-J."/>
            <person name="Dead R."/>
            <person name="Young S."/>
            <person name="Zeng Q."/>
            <person name="Koehrsen M."/>
            <person name="Alvarado L."/>
            <person name="Berlin A."/>
            <person name="Chapman S.B."/>
            <person name="Chen Z."/>
            <person name="Freedman E."/>
            <person name="Gellesch M."/>
            <person name="Goldberg J."/>
            <person name="Griggs A."/>
            <person name="Gujja S."/>
            <person name="Heilman E.R."/>
            <person name="Heiman D."/>
            <person name="Hepburn T."/>
            <person name="Howarth C."/>
            <person name="Jen D."/>
            <person name="Larson L."/>
            <person name="Mehta T."/>
            <person name="Neiman D."/>
            <person name="Pearson M."/>
            <person name="Roberts A."/>
            <person name="Saif S."/>
            <person name="Shea T."/>
            <person name="Shenoy N."/>
            <person name="Sisk P."/>
            <person name="Stolte C."/>
            <person name="Sykes S."/>
            <person name="Walk T."/>
            <person name="White J."/>
            <person name="Yandava C."/>
            <person name="Haas B."/>
            <person name="Nusbaum C."/>
            <person name="Birren B."/>
        </authorList>
    </citation>
    <scope>NUCLEOTIDE SEQUENCE</scope>
    <source>
        <strain evidence="2">ATCC 64411</strain>
    </source>
</reference>
<reference evidence="3" key="5">
    <citation type="submission" date="2015-06" db="UniProtKB">
        <authorList>
            <consortium name="EnsemblFungi"/>
        </authorList>
    </citation>
    <scope>IDENTIFICATION</scope>
    <source>
        <strain evidence="3">ATCC 64411</strain>
    </source>
</reference>
<dbReference type="EnsemblFungi" id="MAPG_00103T0">
    <property type="protein sequence ID" value="MAPG_00103T0"/>
    <property type="gene ID" value="MAPG_00103"/>
</dbReference>
<accession>A0A0C4DK41</accession>
<reference evidence="2" key="3">
    <citation type="submission" date="2011-03" db="EMBL/GenBank/DDBJ databases">
        <title>Annotation of Magnaporthe poae ATCC 64411.</title>
        <authorList>
            <person name="Ma L.-J."/>
            <person name="Dead R."/>
            <person name="Young S.K."/>
            <person name="Zeng Q."/>
            <person name="Gargeya S."/>
            <person name="Fitzgerald M."/>
            <person name="Haas B."/>
            <person name="Abouelleil A."/>
            <person name="Alvarado L."/>
            <person name="Arachchi H.M."/>
            <person name="Berlin A."/>
            <person name="Brown A."/>
            <person name="Chapman S.B."/>
            <person name="Chen Z."/>
            <person name="Dunbar C."/>
            <person name="Freedman E."/>
            <person name="Gearin G."/>
            <person name="Gellesch M."/>
            <person name="Goldberg J."/>
            <person name="Griggs A."/>
            <person name="Gujja S."/>
            <person name="Heiman D."/>
            <person name="Howarth C."/>
            <person name="Larson L."/>
            <person name="Lui A."/>
            <person name="MacDonald P.J.P."/>
            <person name="Mehta T."/>
            <person name="Montmayeur A."/>
            <person name="Murphy C."/>
            <person name="Neiman D."/>
            <person name="Pearson M."/>
            <person name="Priest M."/>
            <person name="Roberts A."/>
            <person name="Saif S."/>
            <person name="Shea T."/>
            <person name="Shenoy N."/>
            <person name="Sisk P."/>
            <person name="Stolte C."/>
            <person name="Sykes S."/>
            <person name="Yandava C."/>
            <person name="Wortman J."/>
            <person name="Nusbaum C."/>
            <person name="Birren B."/>
        </authorList>
    </citation>
    <scope>NUCLEOTIDE SEQUENCE</scope>
    <source>
        <strain evidence="2">ATCC 64411</strain>
    </source>
</reference>
<dbReference type="EMBL" id="ADBL01000020">
    <property type="status" value="NOT_ANNOTATED_CDS"/>
    <property type="molecule type" value="Genomic_DNA"/>
</dbReference>
<evidence type="ECO:0000313" key="3">
    <source>
        <dbReference type="EnsemblFungi" id="MAPG_00103T0"/>
    </source>
</evidence>
<evidence type="ECO:0000313" key="4">
    <source>
        <dbReference type="Proteomes" id="UP000011715"/>
    </source>
</evidence>
<dbReference type="OMA" id="RECPAAR"/>
<feature type="compositionally biased region" description="Low complexity" evidence="1">
    <location>
        <begin position="139"/>
        <end position="162"/>
    </location>
</feature>
<dbReference type="EMBL" id="GL876966">
    <property type="protein sequence ID" value="KLU81008.1"/>
    <property type="molecule type" value="Genomic_DNA"/>
</dbReference>
<reference evidence="4" key="1">
    <citation type="submission" date="2010-05" db="EMBL/GenBank/DDBJ databases">
        <title>The genome sequence of Magnaporthe poae strain ATCC 64411.</title>
        <authorList>
            <person name="Ma L.-J."/>
            <person name="Dead R."/>
            <person name="Young S."/>
            <person name="Zeng Q."/>
            <person name="Koehrsen M."/>
            <person name="Alvarado L."/>
            <person name="Berlin A."/>
            <person name="Chapman S.B."/>
            <person name="Chen Z."/>
            <person name="Freedman E."/>
            <person name="Gellesch M."/>
            <person name="Goldberg J."/>
            <person name="Griggs A."/>
            <person name="Gujja S."/>
            <person name="Heilman E.R."/>
            <person name="Heiman D."/>
            <person name="Hepburn T."/>
            <person name="Howarth C."/>
            <person name="Jen D."/>
            <person name="Larson L."/>
            <person name="Mehta T."/>
            <person name="Neiman D."/>
            <person name="Pearson M."/>
            <person name="Roberts A."/>
            <person name="Saif S."/>
            <person name="Shea T."/>
            <person name="Shenoy N."/>
            <person name="Sisk P."/>
            <person name="Stolte C."/>
            <person name="Sykes S."/>
            <person name="Walk T."/>
            <person name="White J."/>
            <person name="Yandava C."/>
            <person name="Haas B."/>
            <person name="Nusbaum C."/>
            <person name="Birren B."/>
        </authorList>
    </citation>
    <scope>NUCLEOTIDE SEQUENCE [LARGE SCALE GENOMIC DNA]</scope>
    <source>
        <strain evidence="4">ATCC 64411 / 73-15</strain>
    </source>
</reference>
<name>A0A0C4DK41_MAGP6</name>
<organism evidence="3 4">
    <name type="scientific">Magnaporthiopsis poae (strain ATCC 64411 / 73-15)</name>
    <name type="common">Kentucky bluegrass fungus</name>
    <name type="synonym">Magnaporthe poae</name>
    <dbReference type="NCBI Taxonomy" id="644358"/>
    <lineage>
        <taxon>Eukaryota</taxon>
        <taxon>Fungi</taxon>
        <taxon>Dikarya</taxon>
        <taxon>Ascomycota</taxon>
        <taxon>Pezizomycotina</taxon>
        <taxon>Sordariomycetes</taxon>
        <taxon>Sordariomycetidae</taxon>
        <taxon>Magnaporthales</taxon>
        <taxon>Magnaporthaceae</taxon>
        <taxon>Magnaporthiopsis</taxon>
    </lineage>
</organism>
<feature type="compositionally biased region" description="Basic residues" evidence="1">
    <location>
        <begin position="79"/>
        <end position="110"/>
    </location>
</feature>
<evidence type="ECO:0000256" key="1">
    <source>
        <dbReference type="SAM" id="MobiDB-lite"/>
    </source>
</evidence>
<feature type="compositionally biased region" description="Pro residues" evidence="1">
    <location>
        <begin position="59"/>
        <end position="72"/>
    </location>
</feature>
<evidence type="ECO:0000313" key="2">
    <source>
        <dbReference type="EMBL" id="KLU81008.1"/>
    </source>
</evidence>
<gene>
    <name evidence="2" type="ORF">MAPG_00103</name>
</gene>
<dbReference type="VEuPathDB" id="FungiDB:MAPG_00103"/>
<dbReference type="AlphaFoldDB" id="A0A0C4DK41"/>